<gene>
    <name evidence="1" type="ORF">NE651_13470</name>
</gene>
<dbReference type="Pfam" id="PF14907">
    <property type="entry name" value="NTP_transf_5"/>
    <property type="match status" value="1"/>
</dbReference>
<accession>A0AAJ1CGI7</accession>
<dbReference type="AlphaFoldDB" id="A0AAJ1CGI7"/>
<name>A0AAJ1CGI7_9BACT</name>
<dbReference type="EMBL" id="JANGBQ010000025">
    <property type="protein sequence ID" value="MCQ5083893.1"/>
    <property type="molecule type" value="Genomic_DNA"/>
</dbReference>
<organism evidence="1 2">
    <name type="scientific">Alistipes onderdonkii</name>
    <dbReference type="NCBI Taxonomy" id="328813"/>
    <lineage>
        <taxon>Bacteria</taxon>
        <taxon>Pseudomonadati</taxon>
        <taxon>Bacteroidota</taxon>
        <taxon>Bacteroidia</taxon>
        <taxon>Bacteroidales</taxon>
        <taxon>Rikenellaceae</taxon>
        <taxon>Alistipes</taxon>
    </lineage>
</organism>
<protein>
    <submittedName>
        <fullName evidence="1">Nucleotidyltransferase family protein</fullName>
    </submittedName>
</protein>
<reference evidence="1" key="1">
    <citation type="submission" date="2022-06" db="EMBL/GenBank/DDBJ databases">
        <title>Isolation of gut microbiota from human fecal samples.</title>
        <authorList>
            <person name="Pamer E.G."/>
            <person name="Barat B."/>
            <person name="Waligurski E."/>
            <person name="Medina S."/>
            <person name="Paddock L."/>
            <person name="Mostad J."/>
        </authorList>
    </citation>
    <scope>NUCLEOTIDE SEQUENCE</scope>
    <source>
        <strain evidence="1">DFI.6.22</strain>
    </source>
</reference>
<sequence length="363" mass="42880">MTRDEKIYFSLLRIGLGTESPGEILPELAKLQWGELYRLAVRQGTGALIWDALRQLHATEYLPLSLRVQWAYNVKQIEDRYRKQEKVLAELSKFYASHSISLMLLKGYGLSFCYPCPEHRECGDIDIWLFGRQREADELLCREWGIRIDEDKHHHTVFLIDGIMVENHYDFLNIHAHASNRDIERLLKKYAEIPGEMIRLGRASIYLPSPRFNALFLLRHAAAHFAAEEIGVRHVVDWAMFIRRHADVIDWPELYAMASRMNMHRFLNCMNAISIDNLGLDAALIPPFERDIKLEKRVLNDILHPEFSEKFPEKGFVQIIRFKFRRWMANRWKHRIVYREGIIGTFFRQVYSHLLKPKSITYN</sequence>
<comment type="caution">
    <text evidence="1">The sequence shown here is derived from an EMBL/GenBank/DDBJ whole genome shotgun (WGS) entry which is preliminary data.</text>
</comment>
<dbReference type="InterPro" id="IPR039498">
    <property type="entry name" value="NTP_transf_5"/>
</dbReference>
<dbReference type="RefSeq" id="WP_018696979.1">
    <property type="nucleotide sequence ID" value="NZ_CP102251.1"/>
</dbReference>
<dbReference type="Proteomes" id="UP001205035">
    <property type="component" value="Unassembled WGS sequence"/>
</dbReference>
<proteinExistence type="predicted"/>
<evidence type="ECO:0000313" key="1">
    <source>
        <dbReference type="EMBL" id="MCQ5083893.1"/>
    </source>
</evidence>
<evidence type="ECO:0000313" key="2">
    <source>
        <dbReference type="Proteomes" id="UP001205035"/>
    </source>
</evidence>